<keyword evidence="3" id="KW-1185">Reference proteome</keyword>
<proteinExistence type="predicted"/>
<dbReference type="InterPro" id="IPR039537">
    <property type="entry name" value="Retrotran_Ty1/copia-like"/>
</dbReference>
<dbReference type="EMBL" id="JBBNAF010000005">
    <property type="protein sequence ID" value="KAK9142712.1"/>
    <property type="molecule type" value="Genomic_DNA"/>
</dbReference>
<dbReference type="InterPro" id="IPR012337">
    <property type="entry name" value="RNaseH-like_sf"/>
</dbReference>
<dbReference type="InterPro" id="IPR001584">
    <property type="entry name" value="Integrase_cat-core"/>
</dbReference>
<accession>A0AAP0K1B8</accession>
<organism evidence="2 3">
    <name type="scientific">Stephania yunnanensis</name>
    <dbReference type="NCBI Taxonomy" id="152371"/>
    <lineage>
        <taxon>Eukaryota</taxon>
        <taxon>Viridiplantae</taxon>
        <taxon>Streptophyta</taxon>
        <taxon>Embryophyta</taxon>
        <taxon>Tracheophyta</taxon>
        <taxon>Spermatophyta</taxon>
        <taxon>Magnoliopsida</taxon>
        <taxon>Ranunculales</taxon>
        <taxon>Menispermaceae</taxon>
        <taxon>Menispermoideae</taxon>
        <taxon>Cissampelideae</taxon>
        <taxon>Stephania</taxon>
    </lineage>
</organism>
<reference evidence="2 3" key="1">
    <citation type="submission" date="2024-01" db="EMBL/GenBank/DDBJ databases">
        <title>Genome assemblies of Stephania.</title>
        <authorList>
            <person name="Yang L."/>
        </authorList>
    </citation>
    <scope>NUCLEOTIDE SEQUENCE [LARGE SCALE GENOMIC DNA]</scope>
    <source>
        <strain evidence="2">YNDBR</strain>
        <tissue evidence="2">Leaf</tissue>
    </source>
</reference>
<dbReference type="PANTHER" id="PTHR42648">
    <property type="entry name" value="TRANSPOSASE, PUTATIVE-RELATED"/>
    <property type="match status" value="1"/>
</dbReference>
<dbReference type="Gene3D" id="3.30.420.10">
    <property type="entry name" value="Ribonuclease H-like superfamily/Ribonuclease H"/>
    <property type="match status" value="1"/>
</dbReference>
<feature type="domain" description="Integrase catalytic" evidence="1">
    <location>
        <begin position="1"/>
        <end position="126"/>
    </location>
</feature>
<dbReference type="PANTHER" id="PTHR42648:SF27">
    <property type="entry name" value="RNA-DIRECTED DNA POLYMERASE"/>
    <property type="match status" value="1"/>
</dbReference>
<dbReference type="InterPro" id="IPR036397">
    <property type="entry name" value="RNaseH_sf"/>
</dbReference>
<protein>
    <recommendedName>
        <fullName evidence="1">Integrase catalytic domain-containing protein</fullName>
    </recommendedName>
</protein>
<evidence type="ECO:0000313" key="2">
    <source>
        <dbReference type="EMBL" id="KAK9142712.1"/>
    </source>
</evidence>
<evidence type="ECO:0000313" key="3">
    <source>
        <dbReference type="Proteomes" id="UP001420932"/>
    </source>
</evidence>
<sequence length="141" mass="16819">MYLMKHKGESFEMFRTFQNEIQNQLEKIIKALRSNRGGEYLSQEFDDHIRSCGIFSQLTPPATPQWNDVFDRRNWTLLNMVRSMMSHEDLLISFWGYALETGAFTLNRVPSKMVDKTPHEIWFGKRPSLYFLKIWDCEVFI</sequence>
<dbReference type="GO" id="GO:0015074">
    <property type="term" value="P:DNA integration"/>
    <property type="evidence" value="ECO:0007669"/>
    <property type="project" value="InterPro"/>
</dbReference>
<evidence type="ECO:0000259" key="1">
    <source>
        <dbReference type="PROSITE" id="PS50994"/>
    </source>
</evidence>
<dbReference type="AlphaFoldDB" id="A0AAP0K1B8"/>
<dbReference type="GO" id="GO:0003676">
    <property type="term" value="F:nucleic acid binding"/>
    <property type="evidence" value="ECO:0007669"/>
    <property type="project" value="InterPro"/>
</dbReference>
<gene>
    <name evidence="2" type="ORF">Syun_012112</name>
</gene>
<dbReference type="PROSITE" id="PS50994">
    <property type="entry name" value="INTEGRASE"/>
    <property type="match status" value="1"/>
</dbReference>
<comment type="caution">
    <text evidence="2">The sequence shown here is derived from an EMBL/GenBank/DDBJ whole genome shotgun (WGS) entry which is preliminary data.</text>
</comment>
<dbReference type="SUPFAM" id="SSF53098">
    <property type="entry name" value="Ribonuclease H-like"/>
    <property type="match status" value="1"/>
</dbReference>
<dbReference type="Proteomes" id="UP001420932">
    <property type="component" value="Unassembled WGS sequence"/>
</dbReference>
<name>A0AAP0K1B8_9MAGN</name>